<dbReference type="InterPro" id="IPR040198">
    <property type="entry name" value="Fido_containing"/>
</dbReference>
<dbReference type="GO" id="GO:0003700">
    <property type="term" value="F:DNA-binding transcription factor activity"/>
    <property type="evidence" value="ECO:0007669"/>
    <property type="project" value="InterPro"/>
</dbReference>
<accession>A0A1F7WQ70</accession>
<dbReference type="InterPro" id="IPR036390">
    <property type="entry name" value="WH_DNA-bd_sf"/>
</dbReference>
<dbReference type="InterPro" id="IPR001034">
    <property type="entry name" value="DeoR_HTH"/>
</dbReference>
<evidence type="ECO:0000256" key="1">
    <source>
        <dbReference type="ARBA" id="ARBA00023015"/>
    </source>
</evidence>
<evidence type="ECO:0000259" key="5">
    <source>
        <dbReference type="PROSITE" id="PS51459"/>
    </source>
</evidence>
<protein>
    <recommendedName>
        <fullName evidence="5">Fido domain-containing protein</fullName>
    </recommendedName>
</protein>
<evidence type="ECO:0000256" key="4">
    <source>
        <dbReference type="PIRSR" id="PIRSR640198-3"/>
    </source>
</evidence>
<feature type="domain" description="Fido" evidence="5">
    <location>
        <begin position="103"/>
        <end position="256"/>
    </location>
</feature>
<dbReference type="SUPFAM" id="SSF46785">
    <property type="entry name" value="Winged helix' DNA-binding domain"/>
    <property type="match status" value="1"/>
</dbReference>
<dbReference type="Proteomes" id="UP000177091">
    <property type="component" value="Unassembled WGS sequence"/>
</dbReference>
<evidence type="ECO:0000256" key="2">
    <source>
        <dbReference type="ARBA" id="ARBA00023163"/>
    </source>
</evidence>
<sequence>MYSPKFTISNKILKNIGAIEAAKEVIENAPLVPHFEKQFQSDAFVRTVYHGTHIEGNDLSIEQTRQVLEGAEVTARERDIQEIINYRNVMGLLDDLSAKRGGYDSEMLKDIHKETVNKIVSPEKSGNFRTTQVVIREAGSREVIFRPPPSPEVPFLIKDFMEWLNHEGSKDLHPIIRAGIAHYVLVAIHPFVEGNGRTIRAFANLMLMREGYNIKRFFSFEEHFDLDPGTYYKAFSLVDKQSADIGERDLTSWLEYFTEVVAVELAKIKEKVKKLSIDSRLRMRIGQQVALTERQMKLIEYLSENGSAIMQELKNVFNMVSEDTILRDLKDLLEKDIVKKEGSTKASRYVIANR</sequence>
<dbReference type="Pfam" id="PF02661">
    <property type="entry name" value="Fic"/>
    <property type="match status" value="1"/>
</dbReference>
<dbReference type="PANTHER" id="PTHR13504">
    <property type="entry name" value="FIDO DOMAIN-CONTAINING PROTEIN DDB_G0283145"/>
    <property type="match status" value="1"/>
</dbReference>
<organism evidence="6 7">
    <name type="scientific">Candidatus Woesebacteria bacterium GWA1_42_12</name>
    <dbReference type="NCBI Taxonomy" id="1802472"/>
    <lineage>
        <taxon>Bacteria</taxon>
        <taxon>Candidatus Woeseibacteriota</taxon>
    </lineage>
</organism>
<dbReference type="SUPFAM" id="SSF140931">
    <property type="entry name" value="Fic-like"/>
    <property type="match status" value="1"/>
</dbReference>
<dbReference type="EMBL" id="MGFK01000008">
    <property type="protein sequence ID" value="OGM04687.1"/>
    <property type="molecule type" value="Genomic_DNA"/>
</dbReference>
<feature type="site" description="Important for autoinhibition of adenylyltransferase activity" evidence="4">
    <location>
        <position position="55"/>
    </location>
</feature>
<proteinExistence type="predicted"/>
<dbReference type="InterPro" id="IPR003812">
    <property type="entry name" value="Fido"/>
</dbReference>
<gene>
    <name evidence="6" type="ORF">A2112_00365</name>
</gene>
<comment type="caution">
    <text evidence="6">The sequence shown here is derived from an EMBL/GenBank/DDBJ whole genome shotgun (WGS) entry which is preliminary data.</text>
</comment>
<evidence type="ECO:0000313" key="7">
    <source>
        <dbReference type="Proteomes" id="UP000177091"/>
    </source>
</evidence>
<dbReference type="PROSITE" id="PS51459">
    <property type="entry name" value="FIDO"/>
    <property type="match status" value="1"/>
</dbReference>
<dbReference type="Gene3D" id="1.10.3290.10">
    <property type="entry name" value="Fido-like domain"/>
    <property type="match status" value="1"/>
</dbReference>
<reference evidence="6 7" key="1">
    <citation type="journal article" date="2016" name="Nat. Commun.">
        <title>Thousands of microbial genomes shed light on interconnected biogeochemical processes in an aquifer system.</title>
        <authorList>
            <person name="Anantharaman K."/>
            <person name="Brown C.T."/>
            <person name="Hug L.A."/>
            <person name="Sharon I."/>
            <person name="Castelle C.J."/>
            <person name="Probst A.J."/>
            <person name="Thomas B.C."/>
            <person name="Singh A."/>
            <person name="Wilkins M.J."/>
            <person name="Karaoz U."/>
            <person name="Brodie E.L."/>
            <person name="Williams K.H."/>
            <person name="Hubbard S.S."/>
            <person name="Banfield J.F."/>
        </authorList>
    </citation>
    <scope>NUCLEOTIDE SEQUENCE [LARGE SCALE GENOMIC DNA]</scope>
</reference>
<dbReference type="AlphaFoldDB" id="A0A1F7WQ70"/>
<evidence type="ECO:0000313" key="6">
    <source>
        <dbReference type="EMBL" id="OGM04687.1"/>
    </source>
</evidence>
<evidence type="ECO:0000256" key="3">
    <source>
        <dbReference type="PIRSR" id="PIRSR640198-1"/>
    </source>
</evidence>
<name>A0A1F7WQ70_9BACT</name>
<dbReference type="InterPro" id="IPR036388">
    <property type="entry name" value="WH-like_DNA-bd_sf"/>
</dbReference>
<dbReference type="InterPro" id="IPR036597">
    <property type="entry name" value="Fido-like_dom_sf"/>
</dbReference>
<feature type="active site" evidence="3">
    <location>
        <position position="189"/>
    </location>
</feature>
<dbReference type="Gene3D" id="1.10.10.10">
    <property type="entry name" value="Winged helix-like DNA-binding domain superfamily/Winged helix DNA-binding domain"/>
    <property type="match status" value="1"/>
</dbReference>
<keyword evidence="2" id="KW-0804">Transcription</keyword>
<dbReference type="PANTHER" id="PTHR13504:SF38">
    <property type="entry name" value="FIDO DOMAIN-CONTAINING PROTEIN"/>
    <property type="match status" value="1"/>
</dbReference>
<keyword evidence="1" id="KW-0805">Transcription regulation</keyword>
<dbReference type="Pfam" id="PF08220">
    <property type="entry name" value="HTH_DeoR"/>
    <property type="match status" value="1"/>
</dbReference>